<evidence type="ECO:0000313" key="7">
    <source>
        <dbReference type="EMBL" id="MDQ0111395.1"/>
    </source>
</evidence>
<name>A0ABT9TVK2_PAEHA</name>
<proteinExistence type="inferred from homology"/>
<feature type="domain" description="PPIase cyclophilin-type" evidence="6">
    <location>
        <begin position="67"/>
        <end position="209"/>
    </location>
</feature>
<comment type="catalytic activity">
    <reaction evidence="1 5">
        <text>[protein]-peptidylproline (omega=180) = [protein]-peptidylproline (omega=0)</text>
        <dbReference type="Rhea" id="RHEA:16237"/>
        <dbReference type="Rhea" id="RHEA-COMP:10747"/>
        <dbReference type="Rhea" id="RHEA-COMP:10748"/>
        <dbReference type="ChEBI" id="CHEBI:83833"/>
        <dbReference type="ChEBI" id="CHEBI:83834"/>
        <dbReference type="EC" id="5.2.1.8"/>
    </reaction>
</comment>
<reference evidence="7 8" key="1">
    <citation type="submission" date="2023-07" db="EMBL/GenBank/DDBJ databases">
        <title>Sorghum-associated microbial communities from plants grown in Nebraska, USA.</title>
        <authorList>
            <person name="Schachtman D."/>
        </authorList>
    </citation>
    <scope>NUCLEOTIDE SEQUENCE [LARGE SCALE GENOMIC DNA]</scope>
    <source>
        <strain evidence="7 8">CC482</strain>
    </source>
</reference>
<dbReference type="PROSITE" id="PS51257">
    <property type="entry name" value="PROKAR_LIPOPROTEIN"/>
    <property type="match status" value="1"/>
</dbReference>
<dbReference type="PROSITE" id="PS50072">
    <property type="entry name" value="CSA_PPIASE_2"/>
    <property type="match status" value="1"/>
</dbReference>
<comment type="function">
    <text evidence="2 5">PPIases accelerate the folding of proteins. It catalyzes the cis-trans isomerization of proline imidic peptide bonds in oligopeptides.</text>
</comment>
<comment type="similarity">
    <text evidence="5">Belongs to the cyclophilin-type PPIase family.</text>
</comment>
<dbReference type="EMBL" id="JAUSSU010000002">
    <property type="protein sequence ID" value="MDQ0111395.1"/>
    <property type="molecule type" value="Genomic_DNA"/>
</dbReference>
<dbReference type="InterPro" id="IPR044666">
    <property type="entry name" value="Cyclophilin_A-like"/>
</dbReference>
<dbReference type="InterPro" id="IPR002130">
    <property type="entry name" value="Cyclophilin-type_PPIase_dom"/>
</dbReference>
<dbReference type="PANTHER" id="PTHR45625:SF4">
    <property type="entry name" value="PEPTIDYLPROLYL ISOMERASE DOMAIN AND WD REPEAT-CONTAINING PROTEIN 1"/>
    <property type="match status" value="1"/>
</dbReference>
<keyword evidence="5" id="KW-0732">Signal</keyword>
<feature type="chain" id="PRO_5044997677" description="Peptidyl-prolyl cis-trans isomerase" evidence="5">
    <location>
        <begin position="24"/>
        <end position="212"/>
    </location>
</feature>
<evidence type="ECO:0000256" key="1">
    <source>
        <dbReference type="ARBA" id="ARBA00000971"/>
    </source>
</evidence>
<dbReference type="Pfam" id="PF00160">
    <property type="entry name" value="Pro_isomerase"/>
    <property type="match status" value="1"/>
</dbReference>
<dbReference type="GO" id="GO:0016853">
    <property type="term" value="F:isomerase activity"/>
    <property type="evidence" value="ECO:0007669"/>
    <property type="project" value="UniProtKB-KW"/>
</dbReference>
<evidence type="ECO:0000256" key="2">
    <source>
        <dbReference type="ARBA" id="ARBA00002388"/>
    </source>
</evidence>
<dbReference type="Proteomes" id="UP001229346">
    <property type="component" value="Unassembled WGS sequence"/>
</dbReference>
<accession>A0ABT9TVK2</accession>
<sequence>MSIGMKASFAGLIVLLAAALTLAGCGGKSDTDKVGKHAHKTMSWDKMPEMTIDLNKEYSATFVTSKGEFTVKLFANEAPVTVNNFIFLVNERFYEGLSFHRIIESYMIMAGDPKGDGTGTPGYTIPDELDTDLKYEPGVLAMMNASAPNTGGSQFFICTGDDAANLNQAPNYSIFGKVESGMDVVQAIAKTPVKDSKPVDTIVIESIAIHES</sequence>
<dbReference type="PANTHER" id="PTHR45625">
    <property type="entry name" value="PEPTIDYL-PROLYL CIS-TRANS ISOMERASE-RELATED"/>
    <property type="match status" value="1"/>
</dbReference>
<keyword evidence="3 5" id="KW-0697">Rotamase</keyword>
<comment type="caution">
    <text evidence="7">The sequence shown here is derived from an EMBL/GenBank/DDBJ whole genome shotgun (WGS) entry which is preliminary data.</text>
</comment>
<dbReference type="PRINTS" id="PR00153">
    <property type="entry name" value="CSAPPISMRASE"/>
</dbReference>
<protein>
    <recommendedName>
        <fullName evidence="5">Peptidyl-prolyl cis-trans isomerase</fullName>
        <shortName evidence="5">PPIase</shortName>
        <ecNumber evidence="5">5.2.1.8</ecNumber>
    </recommendedName>
</protein>
<evidence type="ECO:0000256" key="5">
    <source>
        <dbReference type="RuleBase" id="RU363019"/>
    </source>
</evidence>
<evidence type="ECO:0000259" key="6">
    <source>
        <dbReference type="PROSITE" id="PS50072"/>
    </source>
</evidence>
<dbReference type="RefSeq" id="WP_307201345.1">
    <property type="nucleotide sequence ID" value="NZ_JAUSSU010000002.1"/>
</dbReference>
<dbReference type="EC" id="5.2.1.8" evidence="5"/>
<organism evidence="7 8">
    <name type="scientific">Paenibacillus harenae</name>
    <dbReference type="NCBI Taxonomy" id="306543"/>
    <lineage>
        <taxon>Bacteria</taxon>
        <taxon>Bacillati</taxon>
        <taxon>Bacillota</taxon>
        <taxon>Bacilli</taxon>
        <taxon>Bacillales</taxon>
        <taxon>Paenibacillaceae</taxon>
        <taxon>Paenibacillus</taxon>
    </lineage>
</organism>
<dbReference type="Gene3D" id="2.40.100.10">
    <property type="entry name" value="Cyclophilin-like"/>
    <property type="match status" value="1"/>
</dbReference>
<gene>
    <name evidence="7" type="ORF">J2T15_000828</name>
</gene>
<dbReference type="CDD" id="cd00317">
    <property type="entry name" value="cyclophilin"/>
    <property type="match status" value="1"/>
</dbReference>
<keyword evidence="4 5" id="KW-0413">Isomerase</keyword>
<evidence type="ECO:0000256" key="3">
    <source>
        <dbReference type="ARBA" id="ARBA00023110"/>
    </source>
</evidence>
<evidence type="ECO:0000256" key="4">
    <source>
        <dbReference type="ARBA" id="ARBA00023235"/>
    </source>
</evidence>
<evidence type="ECO:0000313" key="8">
    <source>
        <dbReference type="Proteomes" id="UP001229346"/>
    </source>
</evidence>
<dbReference type="InterPro" id="IPR029000">
    <property type="entry name" value="Cyclophilin-like_dom_sf"/>
</dbReference>
<feature type="signal peptide" evidence="5">
    <location>
        <begin position="1"/>
        <end position="23"/>
    </location>
</feature>
<dbReference type="SUPFAM" id="SSF50891">
    <property type="entry name" value="Cyclophilin-like"/>
    <property type="match status" value="1"/>
</dbReference>
<keyword evidence="8" id="KW-1185">Reference proteome</keyword>